<dbReference type="BioCyc" id="MSMI420247:GHWZ-1804-MONOMER"/>
<dbReference type="Gene3D" id="2.40.50.140">
    <property type="entry name" value="Nucleic acid-binding proteins"/>
    <property type="match status" value="1"/>
</dbReference>
<dbReference type="AlphaFoldDB" id="A5UP39"/>
<dbReference type="InterPro" id="IPR011990">
    <property type="entry name" value="TPR-like_helical_dom_sf"/>
</dbReference>
<dbReference type="GeneID" id="78818404"/>
<reference evidence="1 2" key="1">
    <citation type="journal article" date="2007" name="Proc. Natl. Acad. Sci. U.S.A.">
        <title>Genomic and metabolic adaptations of Methanobrevibacter smithii to the human gut.</title>
        <authorList>
            <person name="Samuel B.S."/>
            <person name="Hansen E.E."/>
            <person name="Manchester J.K."/>
            <person name="Coutinho P.M."/>
            <person name="Henrissat B."/>
            <person name="Fulton R."/>
            <person name="Latreille P."/>
            <person name="Kim K."/>
            <person name="Wilson R.K."/>
            <person name="Gordon J.I."/>
        </authorList>
    </citation>
    <scope>NUCLEOTIDE SEQUENCE [LARGE SCALE GENOMIC DNA]</scope>
    <source>
        <strain evidence="2">ATCC 35061 / DSM 861 / OCM 144 / PS</strain>
    </source>
</reference>
<dbReference type="Proteomes" id="UP000001992">
    <property type="component" value="Chromosome"/>
</dbReference>
<organism evidence="1 2">
    <name type="scientific">Methanobrevibacter smithii (strain ATCC 35061 / DSM 861 / OCM 144 / PS)</name>
    <dbReference type="NCBI Taxonomy" id="420247"/>
    <lineage>
        <taxon>Archaea</taxon>
        <taxon>Methanobacteriati</taxon>
        <taxon>Methanobacteriota</taxon>
        <taxon>Methanomada group</taxon>
        <taxon>Methanobacteria</taxon>
        <taxon>Methanobacteriales</taxon>
        <taxon>Methanobacteriaceae</taxon>
        <taxon>Methanobrevibacter</taxon>
    </lineage>
</organism>
<dbReference type="eggNOG" id="arCOG06344">
    <property type="taxonomic scope" value="Archaea"/>
</dbReference>
<dbReference type="KEGG" id="msi:Msm_1762"/>
<dbReference type="STRING" id="420247.Msm_1762"/>
<protein>
    <submittedName>
        <fullName evidence="1">Uncharacterized protein</fullName>
    </submittedName>
</protein>
<evidence type="ECO:0000313" key="1">
    <source>
        <dbReference type="EMBL" id="ABQ87967.1"/>
    </source>
</evidence>
<keyword evidence="2" id="KW-1185">Reference proteome</keyword>
<dbReference type="RefSeq" id="WP_011954760.1">
    <property type="nucleotide sequence ID" value="NC_009515.1"/>
</dbReference>
<dbReference type="InterPro" id="IPR012340">
    <property type="entry name" value="NA-bd_OB-fold"/>
</dbReference>
<proteinExistence type="predicted"/>
<sequence>MVIKELNNAKKAYQRKDFKAADEIYSKIYDNHQKDFSRWDKKFYALTLYRCYVQNPVNQNKLLDAGKLITKLVKQSNHSKKDAMCPYTLAVLKIMKTLEDPEAVLEWSSKLNPELLNGDISGNYSSKKETWYKLTTKALLDTCQYDECISLSTEALLNLSEFTHDNEVWFKWRIAKSFNQLGEYDQSVDYLNDIKQFKNDWFIDNLMAENYFFKNDWDNALKYASSAALAKGDTDKKVNLYSLIEDILNIKNKQKEADIHAYLVYTIRKGHNWNIDENLEYKIEKAGFDLDNEDYFTIEKHLHHLWEEYLYKNQELKKGVIVSVLPNKKAGFIRCDEYPDNLYFSMNEFKHNITLAKTGQNVTFYEADGFDKKKNKQVKNAVNIYLNGG</sequence>
<evidence type="ECO:0000313" key="2">
    <source>
        <dbReference type="Proteomes" id="UP000001992"/>
    </source>
</evidence>
<dbReference type="SUPFAM" id="SSF50249">
    <property type="entry name" value="Nucleic acid-binding proteins"/>
    <property type="match status" value="1"/>
</dbReference>
<name>A5UP39_METS3</name>
<dbReference type="SMR" id="A5UP39"/>
<dbReference type="PATRIC" id="fig|420247.28.peg.1750"/>
<accession>A5UP39</accession>
<dbReference type="EnsemblBacteria" id="ABQ87967">
    <property type="protein sequence ID" value="ABQ87967"/>
    <property type="gene ID" value="Msm_1762"/>
</dbReference>
<dbReference type="Gene3D" id="1.25.40.10">
    <property type="entry name" value="Tetratricopeptide repeat domain"/>
    <property type="match status" value="1"/>
</dbReference>
<dbReference type="EMBL" id="CP000678">
    <property type="protein sequence ID" value="ABQ87967.1"/>
    <property type="molecule type" value="Genomic_DNA"/>
</dbReference>
<dbReference type="HOGENOM" id="CLU_648424_0_0_2"/>
<gene>
    <name evidence="1" type="ordered locus">Msm_1762</name>
</gene>